<gene>
    <name evidence="1" type="ORF">E5331_04205</name>
</gene>
<dbReference type="Proteomes" id="UP000306319">
    <property type="component" value="Unassembled WGS sequence"/>
</dbReference>
<comment type="caution">
    <text evidence="1">The sequence shown here is derived from an EMBL/GenBank/DDBJ whole genome shotgun (WGS) entry which is preliminary data.</text>
</comment>
<reference evidence="1" key="1">
    <citation type="submission" date="2019-04" db="EMBL/GenBank/DDBJ databases">
        <title>Microbes associate with the intestines of laboratory mice.</title>
        <authorList>
            <person name="Navarre W."/>
            <person name="Wong E."/>
            <person name="Huang K."/>
            <person name="Tropini C."/>
            <person name="Ng K."/>
            <person name="Yu B."/>
        </authorList>
    </citation>
    <scope>NUCLEOTIDE SEQUENCE</scope>
    <source>
        <strain evidence="1">NM04_E33</strain>
    </source>
</reference>
<dbReference type="EMBL" id="SRYB01000004">
    <property type="protein sequence ID" value="TGY79998.1"/>
    <property type="molecule type" value="Genomic_DNA"/>
</dbReference>
<accession>A0AC61RJE0</accession>
<keyword evidence="2" id="KW-1185">Reference proteome</keyword>
<evidence type="ECO:0000313" key="1">
    <source>
        <dbReference type="EMBL" id="TGY79998.1"/>
    </source>
</evidence>
<protein>
    <submittedName>
        <fullName evidence="1">Uncharacterized protein</fullName>
    </submittedName>
</protein>
<sequence length="74" mass="8654">MKRIELTPEEIAVIKQQLDGEIEVWSATDEQQKHLTNVIDKAEARLEEYPDDYDFGDDLIAWIWSEYQAQEANA</sequence>
<name>A0AC61RJE0_9BACT</name>
<proteinExistence type="predicted"/>
<organism evidence="1 2">
    <name type="scientific">Lepagella muris</name>
    <dbReference type="NCBI Taxonomy" id="3032870"/>
    <lineage>
        <taxon>Bacteria</taxon>
        <taxon>Pseudomonadati</taxon>
        <taxon>Bacteroidota</taxon>
        <taxon>Bacteroidia</taxon>
        <taxon>Bacteroidales</taxon>
        <taxon>Muribaculaceae</taxon>
        <taxon>Lepagella</taxon>
    </lineage>
</organism>
<evidence type="ECO:0000313" key="2">
    <source>
        <dbReference type="Proteomes" id="UP000306319"/>
    </source>
</evidence>